<evidence type="ECO:0000313" key="2">
    <source>
        <dbReference type="Proteomes" id="UP000814140"/>
    </source>
</evidence>
<sequence length="310" mass="35577">MGQAMGAWWTSRNPNALSPFDSLSDEEVIDMLEHFDFSSETAAGVLGPRGQHSPVYRFTVDTILKCVWTETPHEPYIMSLVSSQTSVRVPKVRRYFRWQGRLCIFMELVDGVDLVTAWPSLSLWRRLGVIWTIRRYIWQLRRVKLPNEQTPGPFDGSGVPILCEGRAFTENGAGPFATYGDMSKWFERKLLITIDATKDTEPSPSPRDDIHFDDSMPLVLTHGDISLWNIRLDRDGAVWLIDWGRSGAFPQWFEYSGIVAYDDGRPMPKLWLRSAWFMAGRYASQHAFLDRIEFALTMWAMDLPPNHPNA</sequence>
<evidence type="ECO:0000313" key="1">
    <source>
        <dbReference type="EMBL" id="KAI0062139.1"/>
    </source>
</evidence>
<dbReference type="Proteomes" id="UP000814140">
    <property type="component" value="Unassembled WGS sequence"/>
</dbReference>
<reference evidence="1" key="1">
    <citation type="submission" date="2021-03" db="EMBL/GenBank/DDBJ databases">
        <authorList>
            <consortium name="DOE Joint Genome Institute"/>
            <person name="Ahrendt S."/>
            <person name="Looney B.P."/>
            <person name="Miyauchi S."/>
            <person name="Morin E."/>
            <person name="Drula E."/>
            <person name="Courty P.E."/>
            <person name="Chicoki N."/>
            <person name="Fauchery L."/>
            <person name="Kohler A."/>
            <person name="Kuo A."/>
            <person name="Labutti K."/>
            <person name="Pangilinan J."/>
            <person name="Lipzen A."/>
            <person name="Riley R."/>
            <person name="Andreopoulos W."/>
            <person name="He G."/>
            <person name="Johnson J."/>
            <person name="Barry K.W."/>
            <person name="Grigoriev I.V."/>
            <person name="Nagy L."/>
            <person name="Hibbett D."/>
            <person name="Henrissat B."/>
            <person name="Matheny P.B."/>
            <person name="Labbe J."/>
            <person name="Martin F."/>
        </authorList>
    </citation>
    <scope>NUCLEOTIDE SEQUENCE</scope>
    <source>
        <strain evidence="1">HHB10654</strain>
    </source>
</reference>
<accession>A0ACB8SZZ8</accession>
<protein>
    <submittedName>
        <fullName evidence="1">Kinase-like protein</fullName>
    </submittedName>
</protein>
<name>A0ACB8SZZ8_9AGAM</name>
<comment type="caution">
    <text evidence="1">The sequence shown here is derived from an EMBL/GenBank/DDBJ whole genome shotgun (WGS) entry which is preliminary data.</text>
</comment>
<reference evidence="1" key="2">
    <citation type="journal article" date="2022" name="New Phytol.">
        <title>Evolutionary transition to the ectomycorrhizal habit in the genomes of a hyperdiverse lineage of mushroom-forming fungi.</title>
        <authorList>
            <person name="Looney B."/>
            <person name="Miyauchi S."/>
            <person name="Morin E."/>
            <person name="Drula E."/>
            <person name="Courty P.E."/>
            <person name="Kohler A."/>
            <person name="Kuo A."/>
            <person name="LaButti K."/>
            <person name="Pangilinan J."/>
            <person name="Lipzen A."/>
            <person name="Riley R."/>
            <person name="Andreopoulos W."/>
            <person name="He G."/>
            <person name="Johnson J."/>
            <person name="Nolan M."/>
            <person name="Tritt A."/>
            <person name="Barry K.W."/>
            <person name="Grigoriev I.V."/>
            <person name="Nagy L.G."/>
            <person name="Hibbett D."/>
            <person name="Henrissat B."/>
            <person name="Matheny P.B."/>
            <person name="Labbe J."/>
            <person name="Martin F.M."/>
        </authorList>
    </citation>
    <scope>NUCLEOTIDE SEQUENCE</scope>
    <source>
        <strain evidence="1">HHB10654</strain>
    </source>
</reference>
<proteinExistence type="predicted"/>
<dbReference type="EMBL" id="MU277209">
    <property type="protein sequence ID" value="KAI0062139.1"/>
    <property type="molecule type" value="Genomic_DNA"/>
</dbReference>
<organism evidence="1 2">
    <name type="scientific">Artomyces pyxidatus</name>
    <dbReference type="NCBI Taxonomy" id="48021"/>
    <lineage>
        <taxon>Eukaryota</taxon>
        <taxon>Fungi</taxon>
        <taxon>Dikarya</taxon>
        <taxon>Basidiomycota</taxon>
        <taxon>Agaricomycotina</taxon>
        <taxon>Agaricomycetes</taxon>
        <taxon>Russulales</taxon>
        <taxon>Auriscalpiaceae</taxon>
        <taxon>Artomyces</taxon>
    </lineage>
</organism>
<keyword evidence="2" id="KW-1185">Reference proteome</keyword>
<gene>
    <name evidence="1" type="ORF">BV25DRAFT_699568</name>
</gene>